<feature type="compositionally biased region" description="Basic and acidic residues" evidence="1">
    <location>
        <begin position="29"/>
        <end position="41"/>
    </location>
</feature>
<proteinExistence type="predicted"/>
<name>A0A8J3LGV5_9ACTN</name>
<sequence>MARNARSLDVLTAEIHARSPRTTVYDIGDPDHQARESDHNPNRSGVVCAIDIMPGHGLDLGALAEEIRARRHPAGKYVIYQDRIASAARGWAWREHTGDYHDHVHVSAGVGPDGASTGPYDNTEPWLTEDDMTPQQAWVLHVMNYRLEAILANRPTVLIPARADLGTAYAKAVTEPNQLYTALNRPLTDVDEQALAAALGPLLETGATPEEVAAAVVAKFADKLAVG</sequence>
<comment type="caution">
    <text evidence="2">The sequence shown here is derived from an EMBL/GenBank/DDBJ whole genome shotgun (WGS) entry which is preliminary data.</text>
</comment>
<reference evidence="2" key="1">
    <citation type="submission" date="2021-01" db="EMBL/GenBank/DDBJ databases">
        <title>Whole genome shotgun sequence of Catellatospora methionotrophica NBRC 14553.</title>
        <authorList>
            <person name="Komaki H."/>
            <person name="Tamura T."/>
        </authorList>
    </citation>
    <scope>NUCLEOTIDE SEQUENCE</scope>
    <source>
        <strain evidence="2">NBRC 14553</strain>
    </source>
</reference>
<protein>
    <submittedName>
        <fullName evidence="2">Uncharacterized protein</fullName>
    </submittedName>
</protein>
<feature type="region of interest" description="Disordered" evidence="1">
    <location>
        <begin position="22"/>
        <end position="43"/>
    </location>
</feature>
<dbReference type="Proteomes" id="UP000660339">
    <property type="component" value="Unassembled WGS sequence"/>
</dbReference>
<organism evidence="2 3">
    <name type="scientific">Catellatospora methionotrophica</name>
    <dbReference type="NCBI Taxonomy" id="121620"/>
    <lineage>
        <taxon>Bacteria</taxon>
        <taxon>Bacillati</taxon>
        <taxon>Actinomycetota</taxon>
        <taxon>Actinomycetes</taxon>
        <taxon>Micromonosporales</taxon>
        <taxon>Micromonosporaceae</taxon>
        <taxon>Catellatospora</taxon>
    </lineage>
</organism>
<keyword evidence="3" id="KW-1185">Reference proteome</keyword>
<evidence type="ECO:0000313" key="3">
    <source>
        <dbReference type="Proteomes" id="UP000660339"/>
    </source>
</evidence>
<dbReference type="EMBL" id="BONJ01000041">
    <property type="protein sequence ID" value="GIG18614.1"/>
    <property type="molecule type" value="Genomic_DNA"/>
</dbReference>
<gene>
    <name evidence="2" type="ORF">Cme02nite_69460</name>
</gene>
<dbReference type="AlphaFoldDB" id="A0A8J3LGV5"/>
<evidence type="ECO:0000256" key="1">
    <source>
        <dbReference type="SAM" id="MobiDB-lite"/>
    </source>
</evidence>
<accession>A0A8J3LGV5</accession>
<evidence type="ECO:0000313" key="2">
    <source>
        <dbReference type="EMBL" id="GIG18614.1"/>
    </source>
</evidence>